<keyword evidence="4" id="KW-1185">Reference proteome</keyword>
<dbReference type="PATRIC" id="fig|1280514.3.peg.2783"/>
<dbReference type="OrthoDB" id="505641at2"/>
<sequence length="620" mass="66637">MIKQWFSKTTTLKRTITIFVLASLVISGPIAIAHSIWSPSKTAVTTKTSNRSKTTTTTAKETRKTIASLKAQFPTLSPGSLYSASIAAENRKPGTTSWRITGNPIPGQIEGFASSTFARVGDTLPFYISTISPSYSIVAYRMGWYQGNLARLIWKSGTLPGHLQPQCPILAPTNTVECSNWSQSIKIHISKAFIPGDYLFKLIASNGQQQYIPLTVVDPTSNGAIVVINAVSTWQAYNNYGGYSLYHGPNGANATRATKVSFDRPYAFDFGLGGGDFLGNELPLVAFAEKLGLNVTYVNSVYLQMHPSLILNHNAAVSLGHDEYYSVTMRDALQNGVNNGRSILFLGANAIFRRIRFEPSPMGQDRIEVNYRNPYQDPLFGKNNARVTANWPAFPDANNESSLIGLQYECNPVNAPLVVTDPSSWIFSGTNAYLGFKVPSLVGPEFDQYIPYSPHPSNLQILAHSPLLCRNVPYFSDMSYYSTPTGGGVFATGTNYWVVSLMGGCPSFTGPCPDPFTQTVTANVLKAFGSGGVGIIHPSIPNANSIYYNPPFPALTPVPPIISAPTTTKPPTPCSTGPKSQVTSTTSGSKTTSSTTTTLCPTATTSPSATSTTTATVTPG</sequence>
<protein>
    <recommendedName>
        <fullName evidence="2">N,N-dimethylformamidase beta subunit-like C-terminal domain-containing protein</fullName>
    </recommendedName>
</protein>
<feature type="domain" description="N,N-dimethylformamidase beta subunit-like C-terminal" evidence="2">
    <location>
        <begin position="138"/>
        <end position="505"/>
    </location>
</feature>
<comment type="caution">
    <text evidence="3">The sequence shown here is derived from an EMBL/GenBank/DDBJ whole genome shotgun (WGS) entry which is preliminary data.</text>
</comment>
<name>A0A0D8HIT4_9ACTN</name>
<proteinExistence type="predicted"/>
<dbReference type="InterPro" id="IPR046540">
    <property type="entry name" value="DMFA2_C"/>
</dbReference>
<accession>A0A0D8HIT4</accession>
<dbReference type="Pfam" id="PF20254">
    <property type="entry name" value="DMFA2_C"/>
    <property type="match status" value="1"/>
</dbReference>
<feature type="compositionally biased region" description="Pro residues" evidence="1">
    <location>
        <begin position="563"/>
        <end position="573"/>
    </location>
</feature>
<evidence type="ECO:0000256" key="1">
    <source>
        <dbReference type="SAM" id="MobiDB-lite"/>
    </source>
</evidence>
<feature type="compositionally biased region" description="Low complexity" evidence="1">
    <location>
        <begin position="574"/>
        <end position="620"/>
    </location>
</feature>
<dbReference type="Proteomes" id="UP000032360">
    <property type="component" value="Unassembled WGS sequence"/>
</dbReference>
<reference evidence="3 4" key="1">
    <citation type="submission" date="2015-01" db="EMBL/GenBank/DDBJ databases">
        <title>Draft genome of the acidophilic iron oxidizer Acidithrix ferrooxidans strain Py-F3.</title>
        <authorList>
            <person name="Poehlein A."/>
            <person name="Eisen S."/>
            <person name="Schloemann M."/>
            <person name="Johnson B.D."/>
            <person name="Daniel R."/>
            <person name="Muehling M."/>
        </authorList>
    </citation>
    <scope>NUCLEOTIDE SEQUENCE [LARGE SCALE GENOMIC DNA]</scope>
    <source>
        <strain evidence="3 4">Py-F3</strain>
    </source>
</reference>
<gene>
    <name evidence="3" type="ORF">AXFE_21260</name>
</gene>
<dbReference type="EMBL" id="JXYS01000068">
    <property type="protein sequence ID" value="KJF16991.1"/>
    <property type="molecule type" value="Genomic_DNA"/>
</dbReference>
<evidence type="ECO:0000313" key="4">
    <source>
        <dbReference type="Proteomes" id="UP000032360"/>
    </source>
</evidence>
<dbReference type="STRING" id="1280514.AXFE_21260"/>
<dbReference type="RefSeq" id="WP_052605756.1">
    <property type="nucleotide sequence ID" value="NZ_JXYS01000068.1"/>
</dbReference>
<evidence type="ECO:0000313" key="3">
    <source>
        <dbReference type="EMBL" id="KJF16991.1"/>
    </source>
</evidence>
<evidence type="ECO:0000259" key="2">
    <source>
        <dbReference type="Pfam" id="PF20254"/>
    </source>
</evidence>
<dbReference type="AlphaFoldDB" id="A0A0D8HIT4"/>
<feature type="region of interest" description="Disordered" evidence="1">
    <location>
        <begin position="563"/>
        <end position="620"/>
    </location>
</feature>
<organism evidence="3 4">
    <name type="scientific">Acidithrix ferrooxidans</name>
    <dbReference type="NCBI Taxonomy" id="1280514"/>
    <lineage>
        <taxon>Bacteria</taxon>
        <taxon>Bacillati</taxon>
        <taxon>Actinomycetota</taxon>
        <taxon>Acidimicrobiia</taxon>
        <taxon>Acidimicrobiales</taxon>
        <taxon>Acidimicrobiaceae</taxon>
        <taxon>Acidithrix</taxon>
    </lineage>
</organism>